<comment type="caution">
    <text evidence="1">The sequence shown here is derived from an EMBL/GenBank/DDBJ whole genome shotgun (WGS) entry which is preliminary data.</text>
</comment>
<keyword evidence="2" id="KW-1185">Reference proteome</keyword>
<gene>
    <name evidence="1" type="ORF">GR702_09070</name>
</gene>
<accession>A0A7X4GGM7</accession>
<evidence type="ECO:0000313" key="1">
    <source>
        <dbReference type="EMBL" id="MYL97921.1"/>
    </source>
</evidence>
<sequence>MTQPLNYTTKAIKDLMSSLDSTGLGPGDRAGISFIIDLLRRAEVFVMPDSGTLLDRSKVRPQVAPECFHPPFPVVALEYRSFQNEWSPSSVYEATASSRRIALAWEWDGKMPSGFADTGGPAPGEGVVVASICYFDHVKMWLPTGAAAMIPYDAAYIRAPMSEHGRQMLASGRINNKQAEAPRLEVRGLLPLMPEGIARGIAEHGASTMQEMLVADLMDEFNAYSDLCVALACTNVSTEKRSQGWRLNRARIKASKTPLKDFHVLKIAGQEVGADSAEGGTGQRSHLRRGHVRRLGPDRMTWVNACMVRGAREGFVDKHYKVVGGHNG</sequence>
<name>A0A7X4GGM7_9SPHN</name>
<dbReference type="Proteomes" id="UP000465810">
    <property type="component" value="Unassembled WGS sequence"/>
</dbReference>
<evidence type="ECO:0000313" key="2">
    <source>
        <dbReference type="Proteomes" id="UP000465810"/>
    </source>
</evidence>
<dbReference type="RefSeq" id="WP_160985565.1">
    <property type="nucleotide sequence ID" value="NZ_WVTD01000005.1"/>
</dbReference>
<reference evidence="1 2" key="1">
    <citation type="submission" date="2019-12" db="EMBL/GenBank/DDBJ databases">
        <authorList>
            <person name="Feng G."/>
            <person name="Zhu H."/>
        </authorList>
    </citation>
    <scope>NUCLEOTIDE SEQUENCE [LARGE SCALE GENOMIC DNA]</scope>
    <source>
        <strain evidence="1 2">FGD1</strain>
    </source>
</reference>
<protein>
    <submittedName>
        <fullName evidence="1">Uncharacterized protein</fullName>
    </submittedName>
</protein>
<dbReference type="AlphaFoldDB" id="A0A7X4GGM7"/>
<organism evidence="1 2">
    <name type="scientific">Novosphingobium silvae</name>
    <dbReference type="NCBI Taxonomy" id="2692619"/>
    <lineage>
        <taxon>Bacteria</taxon>
        <taxon>Pseudomonadati</taxon>
        <taxon>Pseudomonadota</taxon>
        <taxon>Alphaproteobacteria</taxon>
        <taxon>Sphingomonadales</taxon>
        <taxon>Sphingomonadaceae</taxon>
        <taxon>Novosphingobium</taxon>
    </lineage>
</organism>
<proteinExistence type="predicted"/>
<dbReference type="EMBL" id="WVTD01000005">
    <property type="protein sequence ID" value="MYL97921.1"/>
    <property type="molecule type" value="Genomic_DNA"/>
</dbReference>